<evidence type="ECO:0000259" key="3">
    <source>
        <dbReference type="PROSITE" id="PS51186"/>
    </source>
</evidence>
<dbReference type="PANTHER" id="PTHR43420">
    <property type="entry name" value="ACETYLTRANSFERASE"/>
    <property type="match status" value="1"/>
</dbReference>
<dbReference type="Pfam" id="PF00583">
    <property type="entry name" value="Acetyltransf_1"/>
    <property type="match status" value="1"/>
</dbReference>
<protein>
    <recommendedName>
        <fullName evidence="3">N-acetyltransferase domain-containing protein</fullName>
    </recommendedName>
</protein>
<gene>
    <name evidence="4" type="ORF">MNBD_CHLOROFLEXI01-5194</name>
</gene>
<dbReference type="Gene3D" id="3.40.630.30">
    <property type="match status" value="1"/>
</dbReference>
<sequence>MHTRKHAHLHTFMLITAPSQDQSKNGPRPINLNSDIPGILKLLEHVFGASMDAAGRQMFAGTAHLAQSPAIFWRLSPAAAKLSLGFVWVENGRIVGNVTVLTSNTPGRYLVVNVAVHPDFRRQSIARLLMAQVDNLVRQRKGNQILLQVVKQNDAALNLYNSLDYTTIGSQTRWLASSSRLRRLDLNQERAAPPIRELKRREWQAAFALDQQVLHDDLNWPEKLKSDAYKTGFWVK</sequence>
<dbReference type="InterPro" id="IPR050680">
    <property type="entry name" value="YpeA/RimI_acetyltransf"/>
</dbReference>
<keyword evidence="1" id="KW-0808">Transferase</keyword>
<name>A0A3B0VYD8_9ZZZZ</name>
<keyword evidence="2" id="KW-0012">Acyltransferase</keyword>
<dbReference type="InterPro" id="IPR000182">
    <property type="entry name" value="GNAT_dom"/>
</dbReference>
<dbReference type="CDD" id="cd04301">
    <property type="entry name" value="NAT_SF"/>
    <property type="match status" value="1"/>
</dbReference>
<feature type="non-terminal residue" evidence="4">
    <location>
        <position position="236"/>
    </location>
</feature>
<evidence type="ECO:0000256" key="1">
    <source>
        <dbReference type="ARBA" id="ARBA00022679"/>
    </source>
</evidence>
<evidence type="ECO:0000256" key="2">
    <source>
        <dbReference type="ARBA" id="ARBA00023315"/>
    </source>
</evidence>
<dbReference type="GO" id="GO:0016747">
    <property type="term" value="F:acyltransferase activity, transferring groups other than amino-acyl groups"/>
    <property type="evidence" value="ECO:0007669"/>
    <property type="project" value="InterPro"/>
</dbReference>
<organism evidence="4">
    <name type="scientific">hydrothermal vent metagenome</name>
    <dbReference type="NCBI Taxonomy" id="652676"/>
    <lineage>
        <taxon>unclassified sequences</taxon>
        <taxon>metagenomes</taxon>
        <taxon>ecological metagenomes</taxon>
    </lineage>
</organism>
<dbReference type="InterPro" id="IPR016181">
    <property type="entry name" value="Acyl_CoA_acyltransferase"/>
</dbReference>
<reference evidence="4" key="1">
    <citation type="submission" date="2018-06" db="EMBL/GenBank/DDBJ databases">
        <authorList>
            <person name="Zhirakovskaya E."/>
        </authorList>
    </citation>
    <scope>NUCLEOTIDE SEQUENCE</scope>
</reference>
<evidence type="ECO:0000313" key="4">
    <source>
        <dbReference type="EMBL" id="VAW36384.1"/>
    </source>
</evidence>
<feature type="domain" description="N-acetyltransferase" evidence="3">
    <location>
        <begin position="25"/>
        <end position="202"/>
    </location>
</feature>
<dbReference type="EMBL" id="UOEU01000623">
    <property type="protein sequence ID" value="VAW36384.1"/>
    <property type="molecule type" value="Genomic_DNA"/>
</dbReference>
<accession>A0A3B0VYD8</accession>
<proteinExistence type="predicted"/>
<dbReference type="SUPFAM" id="SSF55729">
    <property type="entry name" value="Acyl-CoA N-acyltransferases (Nat)"/>
    <property type="match status" value="1"/>
</dbReference>
<dbReference type="AlphaFoldDB" id="A0A3B0VYD8"/>
<dbReference type="PROSITE" id="PS51186">
    <property type="entry name" value="GNAT"/>
    <property type="match status" value="1"/>
</dbReference>